<dbReference type="Gene3D" id="3.40.190.10">
    <property type="entry name" value="Periplasmic binding protein-like II"/>
    <property type="match status" value="2"/>
</dbReference>
<comment type="function">
    <text evidence="10">Involved in the system for phosphate transport across the cytoplasmic membrane.</text>
</comment>
<keyword evidence="9 10" id="KW-0449">Lipoprotein</keyword>
<dbReference type="RefSeq" id="WP_385939854.1">
    <property type="nucleotide sequence ID" value="NZ_JBHSOZ010000003.1"/>
</dbReference>
<dbReference type="NCBIfam" id="TIGR02136">
    <property type="entry name" value="ptsS_2"/>
    <property type="match status" value="1"/>
</dbReference>
<keyword evidence="5 10" id="KW-0813">Transport</keyword>
<sequence>MNTKKWLSVLLLAAAIPAVAACGEGEEGGTSEEAATSGAEETDGNNTEENNNEAGEELSGTVAIDGSGTVYPLMARIAEEFMINEQEGVSVEVSRAGTSAGMQRFVNGETDLSNASREIREEEIEELEANGIESREYKVALDGLTIVIHPDNDWANEMTEEEIKEIFVTGNITESDEIMWSDIRSDWPDEQVNFYGPNENHGTNEFFVEEIIDEQDLVQTINLQQEYSTLVTLISEDENAIGFFGYGYYANNTDELEAVAIDFGDGPVEPSLDTIEEDGEYGPFTRPVFTNLSINSAQEKPEVKAFAEYVFEVADDLAGDTGFAPLPEEELNEQLEDVQSIQ</sequence>
<evidence type="ECO:0000256" key="7">
    <source>
        <dbReference type="ARBA" id="ARBA00022729"/>
    </source>
</evidence>
<evidence type="ECO:0000256" key="11">
    <source>
        <dbReference type="SAM" id="MobiDB-lite"/>
    </source>
</evidence>
<comment type="caution">
    <text evidence="13">The sequence shown here is derived from an EMBL/GenBank/DDBJ whole genome shotgun (WGS) entry which is preliminary data.</text>
</comment>
<dbReference type="PANTHER" id="PTHR30570">
    <property type="entry name" value="PERIPLASMIC PHOSPHATE BINDING COMPONENT OF PHOSPHATE ABC TRANSPORTER"/>
    <property type="match status" value="1"/>
</dbReference>
<evidence type="ECO:0000313" key="13">
    <source>
        <dbReference type="EMBL" id="MFC5712650.1"/>
    </source>
</evidence>
<evidence type="ECO:0000256" key="5">
    <source>
        <dbReference type="ARBA" id="ARBA00022448"/>
    </source>
</evidence>
<organism evidence="13 14">
    <name type="scientific">Thalassorhabdus alkalitolerans</name>
    <dbReference type="NCBI Taxonomy" id="2282697"/>
    <lineage>
        <taxon>Bacteria</taxon>
        <taxon>Bacillati</taxon>
        <taxon>Bacillota</taxon>
        <taxon>Bacilli</taxon>
        <taxon>Bacillales</taxon>
        <taxon>Bacillaceae</taxon>
        <taxon>Thalassorhabdus</taxon>
    </lineage>
</organism>
<evidence type="ECO:0000259" key="12">
    <source>
        <dbReference type="Pfam" id="PF12849"/>
    </source>
</evidence>
<protein>
    <recommendedName>
        <fullName evidence="10">Phosphate-binding protein</fullName>
    </recommendedName>
</protein>
<feature type="region of interest" description="Disordered" evidence="11">
    <location>
        <begin position="24"/>
        <end position="60"/>
    </location>
</feature>
<evidence type="ECO:0000256" key="3">
    <source>
        <dbReference type="ARBA" id="ARBA00008725"/>
    </source>
</evidence>
<evidence type="ECO:0000256" key="1">
    <source>
        <dbReference type="ARBA" id="ARBA00002841"/>
    </source>
</evidence>
<dbReference type="InterPro" id="IPR024370">
    <property type="entry name" value="PBP_domain"/>
</dbReference>
<feature type="domain" description="PBP" evidence="12">
    <location>
        <begin position="53"/>
        <end position="311"/>
    </location>
</feature>
<dbReference type="SUPFAM" id="SSF53850">
    <property type="entry name" value="Periplasmic binding protein-like II"/>
    <property type="match status" value="1"/>
</dbReference>
<keyword evidence="7 10" id="KW-0732">Signal</keyword>
<keyword evidence="6 10" id="KW-0592">Phosphate transport</keyword>
<comment type="subcellular location">
    <subcellularLocation>
        <location evidence="2 10">Cell membrane</location>
        <topology evidence="2 10">Lipid-anchor</topology>
    </subcellularLocation>
</comment>
<keyword evidence="10" id="KW-1003">Cell membrane</keyword>
<dbReference type="PANTHER" id="PTHR30570:SF1">
    <property type="entry name" value="PHOSPHATE-BINDING PROTEIN PSTS"/>
    <property type="match status" value="1"/>
</dbReference>
<dbReference type="InterPro" id="IPR011862">
    <property type="entry name" value="Phos-bd"/>
</dbReference>
<keyword evidence="14" id="KW-1185">Reference proteome</keyword>
<keyword evidence="8 10" id="KW-0564">Palmitate</keyword>
<keyword evidence="10" id="KW-0472">Membrane</keyword>
<evidence type="ECO:0000313" key="14">
    <source>
        <dbReference type="Proteomes" id="UP001596142"/>
    </source>
</evidence>
<evidence type="ECO:0000256" key="9">
    <source>
        <dbReference type="ARBA" id="ARBA00023288"/>
    </source>
</evidence>
<feature type="chain" id="PRO_5044995897" description="Phosphate-binding protein" evidence="10">
    <location>
        <begin position="21"/>
        <end position="342"/>
    </location>
</feature>
<feature type="signal peptide" evidence="10">
    <location>
        <begin position="1"/>
        <end position="20"/>
    </location>
</feature>
<feature type="compositionally biased region" description="Low complexity" evidence="11">
    <location>
        <begin position="31"/>
        <end position="49"/>
    </location>
</feature>
<evidence type="ECO:0000256" key="2">
    <source>
        <dbReference type="ARBA" id="ARBA00004193"/>
    </source>
</evidence>
<comment type="similarity">
    <text evidence="3 10">Belongs to the PstS family.</text>
</comment>
<evidence type="ECO:0000256" key="10">
    <source>
        <dbReference type="RuleBase" id="RU367119"/>
    </source>
</evidence>
<accession>A0ABW0YJN8</accession>
<proteinExistence type="inferred from homology"/>
<dbReference type="Proteomes" id="UP001596142">
    <property type="component" value="Unassembled WGS sequence"/>
</dbReference>
<reference evidence="14" key="1">
    <citation type="journal article" date="2019" name="Int. J. Syst. Evol. Microbiol.">
        <title>The Global Catalogue of Microorganisms (GCM) 10K type strain sequencing project: providing services to taxonomists for standard genome sequencing and annotation.</title>
        <authorList>
            <consortium name="The Broad Institute Genomics Platform"/>
            <consortium name="The Broad Institute Genome Sequencing Center for Infectious Disease"/>
            <person name="Wu L."/>
            <person name="Ma J."/>
        </authorList>
    </citation>
    <scope>NUCLEOTIDE SEQUENCE [LARGE SCALE GENOMIC DNA]</scope>
    <source>
        <strain evidence="14">CECT 7184</strain>
    </source>
</reference>
<name>A0ABW0YJN8_9BACI</name>
<evidence type="ECO:0000256" key="4">
    <source>
        <dbReference type="ARBA" id="ARBA00011529"/>
    </source>
</evidence>
<evidence type="ECO:0000256" key="8">
    <source>
        <dbReference type="ARBA" id="ARBA00023139"/>
    </source>
</evidence>
<dbReference type="Pfam" id="PF12849">
    <property type="entry name" value="PBP_like_2"/>
    <property type="match status" value="1"/>
</dbReference>
<gene>
    <name evidence="13" type="ORF">ACFPU1_07640</name>
</gene>
<comment type="function">
    <text evidence="1">Part of the ABC transporter complex PstSACB involved in phosphate import.</text>
</comment>
<dbReference type="InterPro" id="IPR050811">
    <property type="entry name" value="Phosphate_ABC_transporter"/>
</dbReference>
<dbReference type="PROSITE" id="PS51257">
    <property type="entry name" value="PROKAR_LIPOPROTEIN"/>
    <property type="match status" value="1"/>
</dbReference>
<evidence type="ECO:0000256" key="6">
    <source>
        <dbReference type="ARBA" id="ARBA00022592"/>
    </source>
</evidence>
<comment type="subunit">
    <text evidence="4 10">The complex is composed of two ATP-binding proteins (PstB), two transmembrane proteins (PstC and PstA) and a solute-binding protein (PstS).</text>
</comment>
<dbReference type="EMBL" id="JBHSOZ010000003">
    <property type="protein sequence ID" value="MFC5712650.1"/>
    <property type="molecule type" value="Genomic_DNA"/>
</dbReference>